<dbReference type="InterPro" id="IPR011047">
    <property type="entry name" value="Quinoprotein_ADH-like_sf"/>
</dbReference>
<keyword evidence="4" id="KW-1185">Reference proteome</keyword>
<protein>
    <submittedName>
        <fullName evidence="3">PQQ-like beta-propeller repeat protein</fullName>
    </submittedName>
</protein>
<dbReference type="PROSITE" id="PS51257">
    <property type="entry name" value="PROKAR_LIPOPROTEIN"/>
    <property type="match status" value="1"/>
</dbReference>
<dbReference type="EMBL" id="SZWF01000021">
    <property type="protein sequence ID" value="KAA9393325.1"/>
    <property type="molecule type" value="Genomic_DNA"/>
</dbReference>
<dbReference type="Proteomes" id="UP000325957">
    <property type="component" value="Unassembled WGS sequence"/>
</dbReference>
<reference evidence="3 4" key="1">
    <citation type="submission" date="2019-05" db="EMBL/GenBank/DDBJ databases">
        <title>Kocuria coralli sp. nov., a novel actinobacterium isolated from coral reef seawater.</title>
        <authorList>
            <person name="Li J."/>
        </authorList>
    </citation>
    <scope>NUCLEOTIDE SEQUENCE [LARGE SCALE GENOMIC DNA]</scope>
    <source>
        <strain evidence="3 4">SCSIO 13007</strain>
    </source>
</reference>
<proteinExistence type="predicted"/>
<feature type="chain" id="PRO_5038422042" evidence="2">
    <location>
        <begin position="24"/>
        <end position="422"/>
    </location>
</feature>
<name>A0A5J5KWN4_9MICC</name>
<dbReference type="OrthoDB" id="60524at2"/>
<evidence type="ECO:0000313" key="4">
    <source>
        <dbReference type="Proteomes" id="UP000325957"/>
    </source>
</evidence>
<feature type="signal peptide" evidence="2">
    <location>
        <begin position="1"/>
        <end position="23"/>
    </location>
</feature>
<dbReference type="RefSeq" id="WP_158034636.1">
    <property type="nucleotide sequence ID" value="NZ_ML708625.1"/>
</dbReference>
<dbReference type="InterPro" id="IPR015943">
    <property type="entry name" value="WD40/YVTN_repeat-like_dom_sf"/>
</dbReference>
<keyword evidence="2" id="KW-0732">Signal</keyword>
<gene>
    <name evidence="3" type="ORF">FCK90_12495</name>
</gene>
<sequence length="422" mass="43535">MNRSTHRSVIYSSLAILALGLSACGSSDPAAEAPPSMPSEAGSSASAPHGYVEGAQEASEPQLRLAVHDGQDGSLEILDLLTEESVAEENGGSQTRIGAADNRYLFETDGEAGQVRVYDSGVWTVDHGDHVHYYTSGVSEVDEVSGDEPGHVVSHDASVAVFFDGDGAVKVYDRKPLEDGELTETMSIETGAHHGLAVPFNDHVITTTPQDDGPDELPGELALYSGGGQPAELSGQTDCSQIHGAGATSDAAAFACDAGVLTVDEDFGSTLQPYPEQAEGRAWTLTAGSDLLIAPFEGSGLGLLDPATGSWTHVATGAEVISAGISPDDGTALALDADGVGYAIDPETGEILSSRELVQVPSDEDENEESSPAPTVAVDDERAYVSDPAGGRVLELDVADGLREARSFAAGGQPTQIAVMGR</sequence>
<feature type="region of interest" description="Disordered" evidence="1">
    <location>
        <begin position="27"/>
        <end position="61"/>
    </location>
</feature>
<evidence type="ECO:0000313" key="3">
    <source>
        <dbReference type="EMBL" id="KAA9393325.1"/>
    </source>
</evidence>
<evidence type="ECO:0000256" key="1">
    <source>
        <dbReference type="SAM" id="MobiDB-lite"/>
    </source>
</evidence>
<dbReference type="SUPFAM" id="SSF50998">
    <property type="entry name" value="Quinoprotein alcohol dehydrogenase-like"/>
    <property type="match status" value="1"/>
</dbReference>
<feature type="region of interest" description="Disordered" evidence="1">
    <location>
        <begin position="360"/>
        <end position="384"/>
    </location>
</feature>
<dbReference type="Gene3D" id="2.130.10.10">
    <property type="entry name" value="YVTN repeat-like/Quinoprotein amine dehydrogenase"/>
    <property type="match status" value="1"/>
</dbReference>
<evidence type="ECO:0000256" key="2">
    <source>
        <dbReference type="SAM" id="SignalP"/>
    </source>
</evidence>
<accession>A0A5J5KWN4</accession>
<feature type="compositionally biased region" description="Low complexity" evidence="1">
    <location>
        <begin position="27"/>
        <end position="48"/>
    </location>
</feature>
<comment type="caution">
    <text evidence="3">The sequence shown here is derived from an EMBL/GenBank/DDBJ whole genome shotgun (WGS) entry which is preliminary data.</text>
</comment>
<dbReference type="AlphaFoldDB" id="A0A5J5KWN4"/>
<organism evidence="3 4">
    <name type="scientific">Kocuria coralli</name>
    <dbReference type="NCBI Taxonomy" id="1461025"/>
    <lineage>
        <taxon>Bacteria</taxon>
        <taxon>Bacillati</taxon>
        <taxon>Actinomycetota</taxon>
        <taxon>Actinomycetes</taxon>
        <taxon>Micrococcales</taxon>
        <taxon>Micrococcaceae</taxon>
        <taxon>Kocuria</taxon>
    </lineage>
</organism>